<keyword evidence="4" id="KW-0597">Phosphoprotein</keyword>
<evidence type="ECO:0000256" key="9">
    <source>
        <dbReference type="ARBA" id="ARBA00023012"/>
    </source>
</evidence>
<proteinExistence type="predicted"/>
<keyword evidence="5" id="KW-0808">Transferase</keyword>
<dbReference type="InterPro" id="IPR004358">
    <property type="entry name" value="Sig_transdc_His_kin-like_C"/>
</dbReference>
<evidence type="ECO:0000256" key="10">
    <source>
        <dbReference type="ARBA" id="ARBA00023136"/>
    </source>
</evidence>
<accession>A0A4U3MAF1</accession>
<evidence type="ECO:0000313" key="14">
    <source>
        <dbReference type="EMBL" id="TKK85322.1"/>
    </source>
</evidence>
<name>A0A4U3MAF1_9ACTN</name>
<dbReference type="GO" id="GO:0005886">
    <property type="term" value="C:plasma membrane"/>
    <property type="evidence" value="ECO:0007669"/>
    <property type="project" value="UniProtKB-SubCell"/>
</dbReference>
<keyword evidence="7" id="KW-0418">Kinase</keyword>
<evidence type="ECO:0000256" key="3">
    <source>
        <dbReference type="ARBA" id="ARBA00012438"/>
    </source>
</evidence>
<dbReference type="InterPro" id="IPR003661">
    <property type="entry name" value="HisK_dim/P_dom"/>
</dbReference>
<evidence type="ECO:0000256" key="6">
    <source>
        <dbReference type="ARBA" id="ARBA00022692"/>
    </source>
</evidence>
<dbReference type="CDD" id="cd06225">
    <property type="entry name" value="HAMP"/>
    <property type="match status" value="1"/>
</dbReference>
<sequence>MSLPWLRTRSIRARLTLVAVAIALLILIPVGVGGNLITRRLVIDNIFEASQNVASQVSAQIRTGLVPSPIPIRDGISYVQVVAPGGRVIESSNPARDLPPVTAVWPAPDNRIIRFTSCMLPDKNCVYGVGIRATTDPNSEVVYAAREAPSFLTTRSLALAIAVQVALLTALVGWLAWRITGRALHPVEDITNELAEITARDLTRRVPVPAGDDEIARLARTANATLGRMQRAVEQQRQFAADASHELRTPIAGIRAQLESGRLHVEDMPEAIEAALRDTDRLEAICTDLLFLARVGSAEANVKERVDLAGLVGARLKPSSERMPRKLRLEPGVVVEAIEPQLARAFGELLDNADRHAASEVTVSLAADGDEAVLTVQNDGEGIPEADRERIFERFTRLDTARSRMRGGTGLGLAIAREVVEAHLGTVTVEPVPNGVSFVMRLPLAGPPPPEDR</sequence>
<keyword evidence="10 11" id="KW-0472">Membrane</keyword>
<keyword evidence="8 11" id="KW-1133">Transmembrane helix</keyword>
<dbReference type="PROSITE" id="PS50109">
    <property type="entry name" value="HIS_KIN"/>
    <property type="match status" value="1"/>
</dbReference>
<dbReference type="Pfam" id="PF02518">
    <property type="entry name" value="HATPase_c"/>
    <property type="match status" value="1"/>
</dbReference>
<dbReference type="SUPFAM" id="SSF47384">
    <property type="entry name" value="Homodimeric domain of signal transducing histidine kinase"/>
    <property type="match status" value="1"/>
</dbReference>
<comment type="caution">
    <text evidence="14">The sequence shown here is derived from an EMBL/GenBank/DDBJ whole genome shotgun (WGS) entry which is preliminary data.</text>
</comment>
<keyword evidence="9" id="KW-0902">Two-component regulatory system</keyword>
<evidence type="ECO:0000256" key="2">
    <source>
        <dbReference type="ARBA" id="ARBA00004236"/>
    </source>
</evidence>
<dbReference type="PANTHER" id="PTHR45436:SF5">
    <property type="entry name" value="SENSOR HISTIDINE KINASE TRCS"/>
    <property type="match status" value="1"/>
</dbReference>
<evidence type="ECO:0000256" key="4">
    <source>
        <dbReference type="ARBA" id="ARBA00022553"/>
    </source>
</evidence>
<evidence type="ECO:0000256" key="7">
    <source>
        <dbReference type="ARBA" id="ARBA00022777"/>
    </source>
</evidence>
<dbReference type="CDD" id="cd00082">
    <property type="entry name" value="HisKA"/>
    <property type="match status" value="1"/>
</dbReference>
<evidence type="ECO:0000256" key="8">
    <source>
        <dbReference type="ARBA" id="ARBA00022989"/>
    </source>
</evidence>
<dbReference type="Pfam" id="PF00512">
    <property type="entry name" value="HisKA"/>
    <property type="match status" value="1"/>
</dbReference>
<evidence type="ECO:0000256" key="1">
    <source>
        <dbReference type="ARBA" id="ARBA00000085"/>
    </source>
</evidence>
<feature type="domain" description="Histidine kinase" evidence="12">
    <location>
        <begin position="242"/>
        <end position="446"/>
    </location>
</feature>
<dbReference type="SUPFAM" id="SSF55874">
    <property type="entry name" value="ATPase domain of HSP90 chaperone/DNA topoisomerase II/histidine kinase"/>
    <property type="match status" value="1"/>
</dbReference>
<feature type="domain" description="HAMP" evidence="13">
    <location>
        <begin position="181"/>
        <end position="234"/>
    </location>
</feature>
<dbReference type="EC" id="2.7.13.3" evidence="3"/>
<dbReference type="RefSeq" id="WP_137249657.1">
    <property type="nucleotide sequence ID" value="NZ_SZQA01000028.1"/>
</dbReference>
<dbReference type="Gene3D" id="1.10.287.130">
    <property type="match status" value="1"/>
</dbReference>
<dbReference type="InterPro" id="IPR036890">
    <property type="entry name" value="HATPase_C_sf"/>
</dbReference>
<reference evidence="14 15" key="1">
    <citation type="submission" date="2019-04" db="EMBL/GenBank/DDBJ databases">
        <title>Herbidospora sp. NEAU-GS14.nov., a novel actinomycete isolated from soil.</title>
        <authorList>
            <person name="Han L."/>
        </authorList>
    </citation>
    <scope>NUCLEOTIDE SEQUENCE [LARGE SCALE GENOMIC DNA]</scope>
    <source>
        <strain evidence="14 15">NEAU-GS14</strain>
    </source>
</reference>
<protein>
    <recommendedName>
        <fullName evidence="3">histidine kinase</fullName>
        <ecNumber evidence="3">2.7.13.3</ecNumber>
    </recommendedName>
</protein>
<gene>
    <name evidence="14" type="ORF">FDA94_25760</name>
</gene>
<organism evidence="14 15">
    <name type="scientific">Herbidospora galbida</name>
    <dbReference type="NCBI Taxonomy" id="2575442"/>
    <lineage>
        <taxon>Bacteria</taxon>
        <taxon>Bacillati</taxon>
        <taxon>Actinomycetota</taxon>
        <taxon>Actinomycetes</taxon>
        <taxon>Streptosporangiales</taxon>
        <taxon>Streptosporangiaceae</taxon>
        <taxon>Herbidospora</taxon>
    </lineage>
</organism>
<keyword evidence="15" id="KW-1185">Reference proteome</keyword>
<dbReference type="SMART" id="SM00387">
    <property type="entry name" value="HATPase_c"/>
    <property type="match status" value="1"/>
</dbReference>
<comment type="catalytic activity">
    <reaction evidence="1">
        <text>ATP + protein L-histidine = ADP + protein N-phospho-L-histidine.</text>
        <dbReference type="EC" id="2.7.13.3"/>
    </reaction>
</comment>
<dbReference type="InterPro" id="IPR036097">
    <property type="entry name" value="HisK_dim/P_sf"/>
</dbReference>
<dbReference type="SUPFAM" id="SSF158472">
    <property type="entry name" value="HAMP domain-like"/>
    <property type="match status" value="1"/>
</dbReference>
<evidence type="ECO:0000313" key="15">
    <source>
        <dbReference type="Proteomes" id="UP000308705"/>
    </source>
</evidence>
<dbReference type="PANTHER" id="PTHR45436">
    <property type="entry name" value="SENSOR HISTIDINE KINASE YKOH"/>
    <property type="match status" value="1"/>
</dbReference>
<dbReference type="Gene3D" id="3.30.565.10">
    <property type="entry name" value="Histidine kinase-like ATPase, C-terminal domain"/>
    <property type="match status" value="1"/>
</dbReference>
<evidence type="ECO:0000259" key="13">
    <source>
        <dbReference type="PROSITE" id="PS50885"/>
    </source>
</evidence>
<dbReference type="GO" id="GO:0000155">
    <property type="term" value="F:phosphorelay sensor kinase activity"/>
    <property type="evidence" value="ECO:0007669"/>
    <property type="project" value="InterPro"/>
</dbReference>
<dbReference type="SMART" id="SM00304">
    <property type="entry name" value="HAMP"/>
    <property type="match status" value="1"/>
</dbReference>
<evidence type="ECO:0000256" key="11">
    <source>
        <dbReference type="SAM" id="Phobius"/>
    </source>
</evidence>
<comment type="subcellular location">
    <subcellularLocation>
        <location evidence="2">Cell membrane</location>
    </subcellularLocation>
</comment>
<dbReference type="InterPro" id="IPR005467">
    <property type="entry name" value="His_kinase_dom"/>
</dbReference>
<dbReference type="InterPro" id="IPR003594">
    <property type="entry name" value="HATPase_dom"/>
</dbReference>
<dbReference type="Pfam" id="PF00672">
    <property type="entry name" value="HAMP"/>
    <property type="match status" value="1"/>
</dbReference>
<dbReference type="InterPro" id="IPR050428">
    <property type="entry name" value="TCS_sensor_his_kinase"/>
</dbReference>
<dbReference type="PROSITE" id="PS50885">
    <property type="entry name" value="HAMP"/>
    <property type="match status" value="1"/>
</dbReference>
<evidence type="ECO:0000256" key="5">
    <source>
        <dbReference type="ARBA" id="ARBA00022679"/>
    </source>
</evidence>
<dbReference type="PRINTS" id="PR00344">
    <property type="entry name" value="BCTRLSENSOR"/>
</dbReference>
<evidence type="ECO:0000259" key="12">
    <source>
        <dbReference type="PROSITE" id="PS50109"/>
    </source>
</evidence>
<dbReference type="Gene3D" id="6.10.340.10">
    <property type="match status" value="1"/>
</dbReference>
<feature type="transmembrane region" description="Helical" evidence="11">
    <location>
        <begin position="157"/>
        <end position="177"/>
    </location>
</feature>
<dbReference type="SMART" id="SM00388">
    <property type="entry name" value="HisKA"/>
    <property type="match status" value="1"/>
</dbReference>
<dbReference type="InterPro" id="IPR003660">
    <property type="entry name" value="HAMP_dom"/>
</dbReference>
<dbReference type="AlphaFoldDB" id="A0A4U3MAF1"/>
<dbReference type="Proteomes" id="UP000308705">
    <property type="component" value="Unassembled WGS sequence"/>
</dbReference>
<dbReference type="CDD" id="cd00075">
    <property type="entry name" value="HATPase"/>
    <property type="match status" value="1"/>
</dbReference>
<dbReference type="OrthoDB" id="9786919at2"/>
<dbReference type="EMBL" id="SZQA01000028">
    <property type="protein sequence ID" value="TKK85322.1"/>
    <property type="molecule type" value="Genomic_DNA"/>
</dbReference>
<keyword evidence="6 11" id="KW-0812">Transmembrane</keyword>